<keyword evidence="5 7" id="KW-1133">Transmembrane helix</keyword>
<dbReference type="GO" id="GO:0055085">
    <property type="term" value="P:transmembrane transport"/>
    <property type="evidence" value="ECO:0007669"/>
    <property type="project" value="InterPro"/>
</dbReference>
<keyword evidence="4 7" id="KW-0812">Transmembrane</keyword>
<name>A0A3D9V7H1_THECX</name>
<feature type="domain" description="ABC transmembrane type-1" evidence="8">
    <location>
        <begin position="95"/>
        <end position="306"/>
    </location>
</feature>
<sequence>MTAYAVRRLAEVVPTVAGITLLTFLIIRLIPGDPAEFIAGDNLSAENLAAVRERLGLDQPITMQLVDYVLGVCRLDFGTSLLTNLPVSTLVASALPVTIVLAVSGMVLGTVIAIPLGALAAYQGWRGRKLLDQAMTWCVMVVDQMPSFWLGLIFMLVFVLHLGWFPATGPIVWDDPAALAVRLLPAVLILGIDQVASLSRITRTSVREVLDEDYIRTARSLGESGLSTLFRQAVRNGLLPVVTAMGLSFGRLLGGTVILESIFALPGLGTLLVNAINGRDYPIVQGVVFVYALLFVLLNLATDLTYRWIDPRVRY</sequence>
<evidence type="ECO:0000256" key="3">
    <source>
        <dbReference type="ARBA" id="ARBA00022475"/>
    </source>
</evidence>
<comment type="similarity">
    <text evidence="7">Belongs to the binding-protein-dependent transport system permease family.</text>
</comment>
<feature type="transmembrane region" description="Helical" evidence="7">
    <location>
        <begin position="288"/>
        <end position="309"/>
    </location>
</feature>
<keyword evidence="2 7" id="KW-0813">Transport</keyword>
<feature type="transmembrane region" description="Helical" evidence="7">
    <location>
        <begin position="146"/>
        <end position="165"/>
    </location>
</feature>
<evidence type="ECO:0000259" key="8">
    <source>
        <dbReference type="PROSITE" id="PS50928"/>
    </source>
</evidence>
<dbReference type="PANTHER" id="PTHR43163">
    <property type="entry name" value="DIPEPTIDE TRANSPORT SYSTEM PERMEASE PROTEIN DPPB-RELATED"/>
    <property type="match status" value="1"/>
</dbReference>
<dbReference type="GO" id="GO:0005886">
    <property type="term" value="C:plasma membrane"/>
    <property type="evidence" value="ECO:0007669"/>
    <property type="project" value="UniProtKB-SubCell"/>
</dbReference>
<keyword evidence="3" id="KW-1003">Cell membrane</keyword>
<feature type="transmembrane region" description="Helical" evidence="7">
    <location>
        <begin position="12"/>
        <end position="30"/>
    </location>
</feature>
<dbReference type="SUPFAM" id="SSF161098">
    <property type="entry name" value="MetI-like"/>
    <property type="match status" value="1"/>
</dbReference>
<evidence type="ECO:0000256" key="1">
    <source>
        <dbReference type="ARBA" id="ARBA00004651"/>
    </source>
</evidence>
<organism evidence="9 10">
    <name type="scientific">Thermasporomyces composti</name>
    <dbReference type="NCBI Taxonomy" id="696763"/>
    <lineage>
        <taxon>Bacteria</taxon>
        <taxon>Bacillati</taxon>
        <taxon>Actinomycetota</taxon>
        <taxon>Actinomycetes</taxon>
        <taxon>Propionibacteriales</taxon>
        <taxon>Nocardioidaceae</taxon>
        <taxon>Thermasporomyces</taxon>
    </lineage>
</organism>
<comment type="subcellular location">
    <subcellularLocation>
        <location evidence="1 7">Cell membrane</location>
        <topology evidence="1 7">Multi-pass membrane protein</topology>
    </subcellularLocation>
</comment>
<comment type="caution">
    <text evidence="9">The sequence shown here is derived from an EMBL/GenBank/DDBJ whole genome shotgun (WGS) entry which is preliminary data.</text>
</comment>
<reference evidence="9 10" key="1">
    <citation type="submission" date="2018-08" db="EMBL/GenBank/DDBJ databases">
        <title>Sequencing the genomes of 1000 actinobacteria strains.</title>
        <authorList>
            <person name="Klenk H.-P."/>
        </authorList>
    </citation>
    <scope>NUCLEOTIDE SEQUENCE [LARGE SCALE GENOMIC DNA]</scope>
    <source>
        <strain evidence="9 10">DSM 22891</strain>
    </source>
</reference>
<evidence type="ECO:0000313" key="10">
    <source>
        <dbReference type="Proteomes" id="UP000256485"/>
    </source>
</evidence>
<dbReference type="CDD" id="cd06261">
    <property type="entry name" value="TM_PBP2"/>
    <property type="match status" value="1"/>
</dbReference>
<dbReference type="PROSITE" id="PS50928">
    <property type="entry name" value="ABC_TM1"/>
    <property type="match status" value="1"/>
</dbReference>
<protein>
    <submittedName>
        <fullName evidence="9">Peptide/nickel transport system permease protein</fullName>
    </submittedName>
</protein>
<gene>
    <name evidence="9" type="ORF">DFJ64_3185</name>
</gene>
<evidence type="ECO:0000256" key="4">
    <source>
        <dbReference type="ARBA" id="ARBA00022692"/>
    </source>
</evidence>
<dbReference type="PANTHER" id="PTHR43163:SF6">
    <property type="entry name" value="DIPEPTIDE TRANSPORT SYSTEM PERMEASE PROTEIN DPPB-RELATED"/>
    <property type="match status" value="1"/>
</dbReference>
<evidence type="ECO:0000256" key="2">
    <source>
        <dbReference type="ARBA" id="ARBA00022448"/>
    </source>
</evidence>
<dbReference type="Proteomes" id="UP000256485">
    <property type="component" value="Unassembled WGS sequence"/>
</dbReference>
<proteinExistence type="inferred from homology"/>
<keyword evidence="6 7" id="KW-0472">Membrane</keyword>
<dbReference type="InterPro" id="IPR000515">
    <property type="entry name" value="MetI-like"/>
</dbReference>
<dbReference type="Pfam" id="PF00528">
    <property type="entry name" value="BPD_transp_1"/>
    <property type="match status" value="1"/>
</dbReference>
<evidence type="ECO:0000256" key="5">
    <source>
        <dbReference type="ARBA" id="ARBA00022989"/>
    </source>
</evidence>
<evidence type="ECO:0000313" key="9">
    <source>
        <dbReference type="EMBL" id="REF37732.1"/>
    </source>
</evidence>
<dbReference type="EMBL" id="QTUC01000001">
    <property type="protein sequence ID" value="REF37732.1"/>
    <property type="molecule type" value="Genomic_DNA"/>
</dbReference>
<evidence type="ECO:0000256" key="7">
    <source>
        <dbReference type="RuleBase" id="RU363032"/>
    </source>
</evidence>
<dbReference type="RefSeq" id="WP_115851137.1">
    <property type="nucleotide sequence ID" value="NZ_QTUC01000001.1"/>
</dbReference>
<dbReference type="InterPro" id="IPR035906">
    <property type="entry name" value="MetI-like_sf"/>
</dbReference>
<keyword evidence="10" id="KW-1185">Reference proteome</keyword>
<dbReference type="Pfam" id="PF19300">
    <property type="entry name" value="BPD_transp_1_N"/>
    <property type="match status" value="1"/>
</dbReference>
<feature type="transmembrane region" description="Helical" evidence="7">
    <location>
        <begin position="252"/>
        <end position="276"/>
    </location>
</feature>
<accession>A0A3D9V7H1</accession>
<feature type="transmembrane region" description="Helical" evidence="7">
    <location>
        <begin position="99"/>
        <end position="125"/>
    </location>
</feature>
<dbReference type="Gene3D" id="1.10.3720.10">
    <property type="entry name" value="MetI-like"/>
    <property type="match status" value="1"/>
</dbReference>
<evidence type="ECO:0000256" key="6">
    <source>
        <dbReference type="ARBA" id="ARBA00023136"/>
    </source>
</evidence>
<dbReference type="AlphaFoldDB" id="A0A3D9V7H1"/>
<dbReference type="InterPro" id="IPR045621">
    <property type="entry name" value="BPD_transp_1_N"/>
</dbReference>